<keyword evidence="2" id="KW-1185">Reference proteome</keyword>
<organism evidence="1 2">
    <name type="scientific">Sinocyclocheilus anshuiensis</name>
    <dbReference type="NCBI Taxonomy" id="1608454"/>
    <lineage>
        <taxon>Eukaryota</taxon>
        <taxon>Metazoa</taxon>
        <taxon>Chordata</taxon>
        <taxon>Craniata</taxon>
        <taxon>Vertebrata</taxon>
        <taxon>Euteleostomi</taxon>
        <taxon>Actinopterygii</taxon>
        <taxon>Neopterygii</taxon>
        <taxon>Teleostei</taxon>
        <taxon>Ostariophysi</taxon>
        <taxon>Cypriniformes</taxon>
        <taxon>Cyprinidae</taxon>
        <taxon>Cyprininae</taxon>
        <taxon>Sinocyclocheilus</taxon>
    </lineage>
</organism>
<evidence type="ECO:0000313" key="1">
    <source>
        <dbReference type="Ensembl" id="ENSSANP00000041509.1"/>
    </source>
</evidence>
<dbReference type="Ensembl" id="ENSSANT00000044180.1">
    <property type="protein sequence ID" value="ENSSANP00000041509.1"/>
    <property type="gene ID" value="ENSSANG00000021070.1"/>
</dbReference>
<evidence type="ECO:0000313" key="2">
    <source>
        <dbReference type="Proteomes" id="UP000472260"/>
    </source>
</evidence>
<reference evidence="1" key="1">
    <citation type="submission" date="2025-08" db="UniProtKB">
        <authorList>
            <consortium name="Ensembl"/>
        </authorList>
    </citation>
    <scope>IDENTIFICATION</scope>
</reference>
<name>A0A671N6E0_9TELE</name>
<protein>
    <submittedName>
        <fullName evidence="1">Uncharacterized protein</fullName>
    </submittedName>
</protein>
<dbReference type="AntiFam" id="ANF00149">
    <property type="entry name" value="Shadow ORF (opposite cshA)"/>
</dbReference>
<accession>A0A671N6E0</accession>
<proteinExistence type="predicted"/>
<reference evidence="1" key="2">
    <citation type="submission" date="2025-09" db="UniProtKB">
        <authorList>
            <consortium name="Ensembl"/>
        </authorList>
    </citation>
    <scope>IDENTIFICATION</scope>
</reference>
<sequence>MTEDHSLCNSDSSVDVTECVELVLLAVAEHVVLLDSVQGLLFSLKLDDVGIWHDPLGKLPHRVLKGGREKLSSPLNADALVLVSLCGDHHIGLVQNKHFDLFGVDELQLNAPVQNRPRCADDDLLLDLYATLHWQRAQHICQFDFWIKLAHLLDDFPRLQSELICGRNAQTLQDRHRLDTKTLTTFTL</sequence>
<dbReference type="Proteomes" id="UP000472260">
    <property type="component" value="Unassembled WGS sequence"/>
</dbReference>
<dbReference type="AlphaFoldDB" id="A0A671N6E0"/>